<dbReference type="Proteomes" id="UP001177021">
    <property type="component" value="Unassembled WGS sequence"/>
</dbReference>
<accession>A0ACB0JS16</accession>
<evidence type="ECO:0000313" key="1">
    <source>
        <dbReference type="EMBL" id="CAJ2647033.1"/>
    </source>
</evidence>
<sequence length="216" mass="24646">MTTTSTPPTLLNPQFLHKHNSHNNIYLSGNLKSKISIHTSSQFHFSHIVPIHATLKGPKGFGPSPKKNNKTKNLKKNKSFKSLKKNKKQENDDEEEEEEEDEVEQEDRREQGIIPEIVTNRMIGRMAFSVGIPLGIGLLFFPFFYYLKVVLKIDVPTWVPFIVSFFFFGSALLGVSYGIVSASWDPLREGSFLGWTEAQKNWPVFWQSLRSDSGKD</sequence>
<name>A0ACB0JS16_TRIPR</name>
<dbReference type="EMBL" id="CASHSV030000109">
    <property type="protein sequence ID" value="CAJ2647033.1"/>
    <property type="molecule type" value="Genomic_DNA"/>
</dbReference>
<proteinExistence type="predicted"/>
<organism evidence="1 2">
    <name type="scientific">Trifolium pratense</name>
    <name type="common">Red clover</name>
    <dbReference type="NCBI Taxonomy" id="57577"/>
    <lineage>
        <taxon>Eukaryota</taxon>
        <taxon>Viridiplantae</taxon>
        <taxon>Streptophyta</taxon>
        <taxon>Embryophyta</taxon>
        <taxon>Tracheophyta</taxon>
        <taxon>Spermatophyta</taxon>
        <taxon>Magnoliopsida</taxon>
        <taxon>eudicotyledons</taxon>
        <taxon>Gunneridae</taxon>
        <taxon>Pentapetalae</taxon>
        <taxon>rosids</taxon>
        <taxon>fabids</taxon>
        <taxon>Fabales</taxon>
        <taxon>Fabaceae</taxon>
        <taxon>Papilionoideae</taxon>
        <taxon>50 kb inversion clade</taxon>
        <taxon>NPAAA clade</taxon>
        <taxon>Hologalegina</taxon>
        <taxon>IRL clade</taxon>
        <taxon>Trifolieae</taxon>
        <taxon>Trifolium</taxon>
    </lineage>
</organism>
<keyword evidence="2" id="KW-1185">Reference proteome</keyword>
<gene>
    <name evidence="1" type="ORF">MILVUS5_LOCUS15638</name>
</gene>
<reference evidence="1" key="1">
    <citation type="submission" date="2023-10" db="EMBL/GenBank/DDBJ databases">
        <authorList>
            <person name="Rodriguez Cubillos JULIANA M."/>
            <person name="De Vega J."/>
        </authorList>
    </citation>
    <scope>NUCLEOTIDE SEQUENCE</scope>
</reference>
<protein>
    <submittedName>
        <fullName evidence="1">Uncharacterized protein</fullName>
    </submittedName>
</protein>
<comment type="caution">
    <text evidence="1">The sequence shown here is derived from an EMBL/GenBank/DDBJ whole genome shotgun (WGS) entry which is preliminary data.</text>
</comment>
<evidence type="ECO:0000313" key="2">
    <source>
        <dbReference type="Proteomes" id="UP001177021"/>
    </source>
</evidence>